<dbReference type="EMBL" id="JBHUGF010000010">
    <property type="protein sequence ID" value="MFD1990225.1"/>
    <property type="molecule type" value="Genomic_DNA"/>
</dbReference>
<name>A0ABW4UUU3_9BACL</name>
<dbReference type="RefSeq" id="WP_204823922.1">
    <property type="nucleotide sequence ID" value="NZ_JBHUGF010000010.1"/>
</dbReference>
<dbReference type="PRINTS" id="PR00080">
    <property type="entry name" value="SDRFAMILY"/>
</dbReference>
<dbReference type="PANTHER" id="PTHR43490:SF99">
    <property type="entry name" value="SHORT-CHAIN DEHYDROGENASE_REDUCTASE"/>
    <property type="match status" value="1"/>
</dbReference>
<evidence type="ECO:0000256" key="4">
    <source>
        <dbReference type="RuleBase" id="RU000363"/>
    </source>
</evidence>
<dbReference type="InterPro" id="IPR045313">
    <property type="entry name" value="CBR1-like"/>
</dbReference>
<dbReference type="InterPro" id="IPR002347">
    <property type="entry name" value="SDR_fam"/>
</dbReference>
<keyword evidence="2" id="KW-0521">NADP</keyword>
<accession>A0ABW4UUU3</accession>
<evidence type="ECO:0000256" key="2">
    <source>
        <dbReference type="ARBA" id="ARBA00022857"/>
    </source>
</evidence>
<comment type="caution">
    <text evidence="5">The sequence shown here is derived from an EMBL/GenBank/DDBJ whole genome shotgun (WGS) entry which is preliminary data.</text>
</comment>
<organism evidence="5 6">
    <name type="scientific">Paenibacillus nicotianae</name>
    <dbReference type="NCBI Taxonomy" id="1526551"/>
    <lineage>
        <taxon>Bacteria</taxon>
        <taxon>Bacillati</taxon>
        <taxon>Bacillota</taxon>
        <taxon>Bacilli</taxon>
        <taxon>Bacillales</taxon>
        <taxon>Paenibacillaceae</taxon>
        <taxon>Paenibacillus</taxon>
    </lineage>
</organism>
<dbReference type="PANTHER" id="PTHR43490">
    <property type="entry name" value="(+)-NEOMENTHOL DEHYDROGENASE"/>
    <property type="match status" value="1"/>
</dbReference>
<dbReference type="InterPro" id="IPR036291">
    <property type="entry name" value="NAD(P)-bd_dom_sf"/>
</dbReference>
<dbReference type="Proteomes" id="UP001597403">
    <property type="component" value="Unassembled WGS sequence"/>
</dbReference>
<keyword evidence="3" id="KW-0560">Oxidoreductase</keyword>
<gene>
    <name evidence="5" type="ORF">ACFSGI_09665</name>
</gene>
<dbReference type="PRINTS" id="PR00081">
    <property type="entry name" value="GDHRDH"/>
</dbReference>
<dbReference type="SUPFAM" id="SSF51735">
    <property type="entry name" value="NAD(P)-binding Rossmann-fold domains"/>
    <property type="match status" value="1"/>
</dbReference>
<evidence type="ECO:0000256" key="1">
    <source>
        <dbReference type="ARBA" id="ARBA00006484"/>
    </source>
</evidence>
<sequence length="236" mass="24767">MKSKTIALVTGANKGIGKAIVKGLANQGITVLLGSRNSERGLNAVADLKNDGDIYFLEIDVTNPTSIEAAYQKIESTYGHLDILVNNAGVAASRSKPGEADVIEFKKVYETNVFGVVAVINSMLPLIRKSSSGRIVNVSSLRGSLGDEGAFIGQPSISYSSSKTALNALTVHYAKELASVGIKVNSAAPGHVATDFNDFKGKRTPEEGAAIAIHLATLDQSGPTGGFFDDNGNIKW</sequence>
<dbReference type="Gene3D" id="3.40.50.720">
    <property type="entry name" value="NAD(P)-binding Rossmann-like Domain"/>
    <property type="match status" value="1"/>
</dbReference>
<reference evidence="6" key="1">
    <citation type="journal article" date="2019" name="Int. J. Syst. Evol. Microbiol.">
        <title>The Global Catalogue of Microorganisms (GCM) 10K type strain sequencing project: providing services to taxonomists for standard genome sequencing and annotation.</title>
        <authorList>
            <consortium name="The Broad Institute Genomics Platform"/>
            <consortium name="The Broad Institute Genome Sequencing Center for Infectious Disease"/>
            <person name="Wu L."/>
            <person name="Ma J."/>
        </authorList>
    </citation>
    <scope>NUCLEOTIDE SEQUENCE [LARGE SCALE GENOMIC DNA]</scope>
    <source>
        <strain evidence="6">CGMCC 1.15067</strain>
    </source>
</reference>
<evidence type="ECO:0000256" key="3">
    <source>
        <dbReference type="ARBA" id="ARBA00023002"/>
    </source>
</evidence>
<comment type="similarity">
    <text evidence="1 4">Belongs to the short-chain dehydrogenases/reductases (SDR) family.</text>
</comment>
<protein>
    <submittedName>
        <fullName evidence="5">SDR family oxidoreductase</fullName>
    </submittedName>
</protein>
<evidence type="ECO:0000313" key="5">
    <source>
        <dbReference type="EMBL" id="MFD1990225.1"/>
    </source>
</evidence>
<evidence type="ECO:0000313" key="6">
    <source>
        <dbReference type="Proteomes" id="UP001597403"/>
    </source>
</evidence>
<proteinExistence type="inferred from homology"/>
<dbReference type="Pfam" id="PF00106">
    <property type="entry name" value="adh_short"/>
    <property type="match status" value="1"/>
</dbReference>
<keyword evidence="6" id="KW-1185">Reference proteome</keyword>
<dbReference type="CDD" id="cd05324">
    <property type="entry name" value="carb_red_PTCR-like_SDR_c"/>
    <property type="match status" value="1"/>
</dbReference>